<proteinExistence type="inferred from homology"/>
<accession>A0A8B8DVE6</accession>
<organism evidence="5 6">
    <name type="scientific">Crassostrea virginica</name>
    <name type="common">Eastern oyster</name>
    <dbReference type="NCBI Taxonomy" id="6565"/>
    <lineage>
        <taxon>Eukaryota</taxon>
        <taxon>Metazoa</taxon>
        <taxon>Spiralia</taxon>
        <taxon>Lophotrochozoa</taxon>
        <taxon>Mollusca</taxon>
        <taxon>Bivalvia</taxon>
        <taxon>Autobranchia</taxon>
        <taxon>Pteriomorphia</taxon>
        <taxon>Ostreida</taxon>
        <taxon>Ostreoidea</taxon>
        <taxon>Ostreidae</taxon>
        <taxon>Crassostrea</taxon>
    </lineage>
</organism>
<evidence type="ECO:0000313" key="5">
    <source>
        <dbReference type="Proteomes" id="UP000694844"/>
    </source>
</evidence>
<dbReference type="PANTHER" id="PTHR10903">
    <property type="entry name" value="GTPASE, IMAP FAMILY MEMBER-RELATED"/>
    <property type="match status" value="1"/>
</dbReference>
<gene>
    <name evidence="6" type="primary">LOC111129933</name>
</gene>
<dbReference type="InterPro" id="IPR006703">
    <property type="entry name" value="G_AIG1"/>
</dbReference>
<dbReference type="SUPFAM" id="SSF52540">
    <property type="entry name" value="P-loop containing nucleoside triphosphate hydrolases"/>
    <property type="match status" value="1"/>
</dbReference>
<name>A0A8B8DVE6_CRAVI</name>
<reference evidence="6" key="1">
    <citation type="submission" date="2025-08" db="UniProtKB">
        <authorList>
            <consortium name="RefSeq"/>
        </authorList>
    </citation>
    <scope>IDENTIFICATION</scope>
    <source>
        <tissue evidence="6">Whole sample</tissue>
    </source>
</reference>
<sequence>MVGLETASYGYRLNDNGFTMELQDMDTPKEVAVSLVLVVGGIGHGKSSFINSVFGEEKCKVGSTWGVGKTITKDIQEIDYKRKDDIITFVDTPSLDALSSSSKFQNLYKTGFNALVIVCSIKSYPSQSPPLFDNIKSLFGEDMYRYSLVVLSFEDYLGESTVDEFLNANSTLKAFLKKTEDKYVAFDNTLDKESKEANEQRARFFVYLDSVLRNNEDQTLKQIGRCSLLCSCCCKCWSWCKCKLHLNS</sequence>
<dbReference type="AlphaFoldDB" id="A0A8B8DVE6"/>
<dbReference type="InterPro" id="IPR045058">
    <property type="entry name" value="GIMA/IAN/Toc"/>
</dbReference>
<feature type="domain" description="AIG1-type G" evidence="4">
    <location>
        <begin position="31"/>
        <end position="229"/>
    </location>
</feature>
<dbReference type="Proteomes" id="UP000694844">
    <property type="component" value="Chromosome 4"/>
</dbReference>
<evidence type="ECO:0000256" key="3">
    <source>
        <dbReference type="ARBA" id="ARBA00023134"/>
    </source>
</evidence>
<comment type="similarity">
    <text evidence="1">Belongs to the TRAFAC class TrmE-Era-EngA-EngB-Septin-like GTPase superfamily. AIG1/Toc34/Toc159-like paraseptin GTPase family. IAN subfamily.</text>
</comment>
<evidence type="ECO:0000256" key="1">
    <source>
        <dbReference type="ARBA" id="ARBA00008535"/>
    </source>
</evidence>
<evidence type="ECO:0000313" key="6">
    <source>
        <dbReference type="RefSeq" id="XP_022332192.1"/>
    </source>
</evidence>
<dbReference type="GeneID" id="111129933"/>
<dbReference type="OrthoDB" id="6149772at2759"/>
<dbReference type="InterPro" id="IPR027417">
    <property type="entry name" value="P-loop_NTPase"/>
</dbReference>
<dbReference type="Pfam" id="PF04548">
    <property type="entry name" value="AIG1"/>
    <property type="match status" value="1"/>
</dbReference>
<keyword evidence="3" id="KW-0342">GTP-binding</keyword>
<protein>
    <submittedName>
        <fullName evidence="6">Uncharacterized protein LOC111129933 isoform X1</fullName>
    </submittedName>
</protein>
<evidence type="ECO:0000256" key="2">
    <source>
        <dbReference type="ARBA" id="ARBA00022741"/>
    </source>
</evidence>
<evidence type="ECO:0000259" key="4">
    <source>
        <dbReference type="PROSITE" id="PS51720"/>
    </source>
</evidence>
<dbReference type="PANTHER" id="PTHR10903:SF184">
    <property type="entry name" value="GTP-BINDING PROTEIN A"/>
    <property type="match status" value="1"/>
</dbReference>
<dbReference type="KEGG" id="cvn:111129933"/>
<dbReference type="Gene3D" id="3.40.50.300">
    <property type="entry name" value="P-loop containing nucleotide triphosphate hydrolases"/>
    <property type="match status" value="1"/>
</dbReference>
<dbReference type="GO" id="GO:0005525">
    <property type="term" value="F:GTP binding"/>
    <property type="evidence" value="ECO:0007669"/>
    <property type="project" value="UniProtKB-KW"/>
</dbReference>
<keyword evidence="5" id="KW-1185">Reference proteome</keyword>
<dbReference type="RefSeq" id="XP_022332192.1">
    <property type="nucleotide sequence ID" value="XM_022476484.1"/>
</dbReference>
<keyword evidence="2" id="KW-0547">Nucleotide-binding</keyword>
<dbReference type="PROSITE" id="PS51720">
    <property type="entry name" value="G_AIG1"/>
    <property type="match status" value="1"/>
</dbReference>